<reference evidence="1" key="1">
    <citation type="journal article" date="2021" name="Proc. Natl. Acad. Sci. U.S.A.">
        <title>A Catalog of Tens of Thousands of Viruses from Human Metagenomes Reveals Hidden Associations with Chronic Diseases.</title>
        <authorList>
            <person name="Tisza M.J."/>
            <person name="Buck C.B."/>
        </authorList>
    </citation>
    <scope>NUCLEOTIDE SEQUENCE</scope>
    <source>
        <strain evidence="1">CtBS918</strain>
    </source>
</reference>
<sequence>MTVKEYIKENELRYTVIDFKCGEVQYDTANGFTSDTTEIQDDMAMNMDINNACIDEIGLDRYLRYIGLRKESCDYNESDVFLVIVIV</sequence>
<dbReference type="EMBL" id="BK059130">
    <property type="protein sequence ID" value="DAE32831.1"/>
    <property type="molecule type" value="Genomic_DNA"/>
</dbReference>
<accession>A0A8S5RNA9</accession>
<proteinExistence type="predicted"/>
<evidence type="ECO:0000313" key="1">
    <source>
        <dbReference type="EMBL" id="DAE32831.1"/>
    </source>
</evidence>
<protein>
    <submittedName>
        <fullName evidence="1">Uncharacterized protein</fullName>
    </submittedName>
</protein>
<name>A0A8S5RNA9_9VIRU</name>
<organism evidence="1">
    <name type="scientific">virus sp. ctBS918</name>
    <dbReference type="NCBI Taxonomy" id="2825807"/>
    <lineage>
        <taxon>Viruses</taxon>
    </lineage>
</organism>